<accession>A0A915A7L4</accession>
<evidence type="ECO:0000256" key="1">
    <source>
        <dbReference type="SAM" id="MobiDB-lite"/>
    </source>
</evidence>
<feature type="compositionally biased region" description="Polar residues" evidence="1">
    <location>
        <begin position="13"/>
        <end position="27"/>
    </location>
</feature>
<dbReference type="Proteomes" id="UP000887569">
    <property type="component" value="Unplaced"/>
</dbReference>
<dbReference type="WBParaSite" id="PgE312_g001_t01">
    <property type="protein sequence ID" value="PgE312_g001_t01"/>
    <property type="gene ID" value="PgE312_g001"/>
</dbReference>
<dbReference type="AlphaFoldDB" id="A0A915A7L4"/>
<name>A0A915A7L4_PARUN</name>
<evidence type="ECO:0000313" key="2">
    <source>
        <dbReference type="Proteomes" id="UP000887569"/>
    </source>
</evidence>
<feature type="region of interest" description="Disordered" evidence="1">
    <location>
        <begin position="1"/>
        <end position="29"/>
    </location>
</feature>
<feature type="compositionally biased region" description="Basic and acidic residues" evidence="1">
    <location>
        <begin position="1"/>
        <end position="12"/>
    </location>
</feature>
<protein>
    <submittedName>
        <fullName evidence="3">Uncharacterized protein</fullName>
    </submittedName>
</protein>
<organism evidence="2 3">
    <name type="scientific">Parascaris univalens</name>
    <name type="common">Nematode worm</name>
    <dbReference type="NCBI Taxonomy" id="6257"/>
    <lineage>
        <taxon>Eukaryota</taxon>
        <taxon>Metazoa</taxon>
        <taxon>Ecdysozoa</taxon>
        <taxon>Nematoda</taxon>
        <taxon>Chromadorea</taxon>
        <taxon>Rhabditida</taxon>
        <taxon>Spirurina</taxon>
        <taxon>Ascaridomorpha</taxon>
        <taxon>Ascaridoidea</taxon>
        <taxon>Ascarididae</taxon>
        <taxon>Parascaris</taxon>
    </lineage>
</organism>
<reference evidence="3" key="1">
    <citation type="submission" date="2022-11" db="UniProtKB">
        <authorList>
            <consortium name="WormBaseParasite"/>
        </authorList>
    </citation>
    <scope>IDENTIFICATION</scope>
</reference>
<evidence type="ECO:0000313" key="3">
    <source>
        <dbReference type="WBParaSite" id="PgE312_g001_t01"/>
    </source>
</evidence>
<keyword evidence="2" id="KW-1185">Reference proteome</keyword>
<sequence>MGSSKLRDDTDTKANSLPQLHNSQGRLRSSARSHDGSWIIPHCHQSLHALQLPYTGLLGLKNRVEARTTAWAHASVSASPLMLDSRSSCLYVFDLL</sequence>
<proteinExistence type="predicted"/>